<evidence type="ECO:0000313" key="2">
    <source>
        <dbReference type="EMBL" id="KJA16164.1"/>
    </source>
</evidence>
<organism evidence="2 3">
    <name type="scientific">Hypholoma sublateritium (strain FD-334 SS-4)</name>
    <dbReference type="NCBI Taxonomy" id="945553"/>
    <lineage>
        <taxon>Eukaryota</taxon>
        <taxon>Fungi</taxon>
        <taxon>Dikarya</taxon>
        <taxon>Basidiomycota</taxon>
        <taxon>Agaricomycotina</taxon>
        <taxon>Agaricomycetes</taxon>
        <taxon>Agaricomycetidae</taxon>
        <taxon>Agaricales</taxon>
        <taxon>Agaricineae</taxon>
        <taxon>Strophariaceae</taxon>
        <taxon>Hypholoma</taxon>
    </lineage>
</organism>
<dbReference type="AlphaFoldDB" id="A0A0D2NAK3"/>
<feature type="region of interest" description="Disordered" evidence="1">
    <location>
        <begin position="192"/>
        <end position="242"/>
    </location>
</feature>
<sequence length="281" mass="31048">MQPTLMSHLPNTTIVNDVRLVREAARAPPPYALYLKDAASTTLDLIAAAAEQDKDKHLECLSRDAVVLIAAIWRSYLESNSPPPWPSRELGEVIVHITMMLHSAKQFVASGTKMRKSKFPVVRRFKVARDAPRMKMYRTQLATSALVALVEILKLNTHDTPTALTESIGHIRSAQLPVIYSLAERERGVMNTHAETLPGEGESTASEPSTTRRPADDQAHRKTKMGSEKQMYSGDDGTSEATPEEIFNRTFPRQWPVINMMFVSGSAVAIGGGDAHVHTHI</sequence>
<proteinExistence type="predicted"/>
<reference evidence="3" key="1">
    <citation type="submission" date="2014-04" db="EMBL/GenBank/DDBJ databases">
        <title>Evolutionary Origins and Diversification of the Mycorrhizal Mutualists.</title>
        <authorList>
            <consortium name="DOE Joint Genome Institute"/>
            <consortium name="Mycorrhizal Genomics Consortium"/>
            <person name="Kohler A."/>
            <person name="Kuo A."/>
            <person name="Nagy L.G."/>
            <person name="Floudas D."/>
            <person name="Copeland A."/>
            <person name="Barry K.W."/>
            <person name="Cichocki N."/>
            <person name="Veneault-Fourrey C."/>
            <person name="LaButti K."/>
            <person name="Lindquist E.A."/>
            <person name="Lipzen A."/>
            <person name="Lundell T."/>
            <person name="Morin E."/>
            <person name="Murat C."/>
            <person name="Riley R."/>
            <person name="Ohm R."/>
            <person name="Sun H."/>
            <person name="Tunlid A."/>
            <person name="Henrissat B."/>
            <person name="Grigoriev I.V."/>
            <person name="Hibbett D.S."/>
            <person name="Martin F."/>
        </authorList>
    </citation>
    <scope>NUCLEOTIDE SEQUENCE [LARGE SCALE GENOMIC DNA]</scope>
    <source>
        <strain evidence="3">FD-334 SS-4</strain>
    </source>
</reference>
<protein>
    <submittedName>
        <fullName evidence="2">Uncharacterized protein</fullName>
    </submittedName>
</protein>
<evidence type="ECO:0000313" key="3">
    <source>
        <dbReference type="Proteomes" id="UP000054270"/>
    </source>
</evidence>
<keyword evidence="3" id="KW-1185">Reference proteome</keyword>
<feature type="compositionally biased region" description="Polar residues" evidence="1">
    <location>
        <begin position="203"/>
        <end position="212"/>
    </location>
</feature>
<accession>A0A0D2NAK3</accession>
<dbReference type="EMBL" id="KN817626">
    <property type="protein sequence ID" value="KJA16164.1"/>
    <property type="molecule type" value="Genomic_DNA"/>
</dbReference>
<name>A0A0D2NAK3_HYPSF</name>
<dbReference type="Proteomes" id="UP000054270">
    <property type="component" value="Unassembled WGS sequence"/>
</dbReference>
<evidence type="ECO:0000256" key="1">
    <source>
        <dbReference type="SAM" id="MobiDB-lite"/>
    </source>
</evidence>
<gene>
    <name evidence="2" type="ORF">HYPSUDRAFT_300686</name>
</gene>